<dbReference type="Proteomes" id="UP001054945">
    <property type="component" value="Unassembled WGS sequence"/>
</dbReference>
<dbReference type="AlphaFoldDB" id="A0AAV4RYV9"/>
<sequence length="112" mass="12511">MGTQAVAKTRGSSISLPSEQDCVRKGGESTKHSVIRSQLPSNWAVAKQEASSVSLRQSQPMMGHLAKYLEVSKEFFGIIFCKSDLNKVLEDTIRRKTTLDSQPSERKFCLMF</sequence>
<protein>
    <submittedName>
        <fullName evidence="2">Uncharacterized protein</fullName>
    </submittedName>
</protein>
<gene>
    <name evidence="2" type="ORF">CEXT_606861</name>
</gene>
<feature type="region of interest" description="Disordered" evidence="1">
    <location>
        <begin position="1"/>
        <end position="29"/>
    </location>
</feature>
<dbReference type="EMBL" id="BPLR01008769">
    <property type="protein sequence ID" value="GIY27088.1"/>
    <property type="molecule type" value="Genomic_DNA"/>
</dbReference>
<name>A0AAV4RYV9_CAEEX</name>
<evidence type="ECO:0000313" key="2">
    <source>
        <dbReference type="EMBL" id="GIY27088.1"/>
    </source>
</evidence>
<organism evidence="2 3">
    <name type="scientific">Caerostris extrusa</name>
    <name type="common">Bark spider</name>
    <name type="synonym">Caerostris bankana</name>
    <dbReference type="NCBI Taxonomy" id="172846"/>
    <lineage>
        <taxon>Eukaryota</taxon>
        <taxon>Metazoa</taxon>
        <taxon>Ecdysozoa</taxon>
        <taxon>Arthropoda</taxon>
        <taxon>Chelicerata</taxon>
        <taxon>Arachnida</taxon>
        <taxon>Araneae</taxon>
        <taxon>Araneomorphae</taxon>
        <taxon>Entelegynae</taxon>
        <taxon>Araneoidea</taxon>
        <taxon>Araneidae</taxon>
        <taxon>Caerostris</taxon>
    </lineage>
</organism>
<proteinExistence type="predicted"/>
<evidence type="ECO:0000313" key="3">
    <source>
        <dbReference type="Proteomes" id="UP001054945"/>
    </source>
</evidence>
<comment type="caution">
    <text evidence="2">The sequence shown here is derived from an EMBL/GenBank/DDBJ whole genome shotgun (WGS) entry which is preliminary data.</text>
</comment>
<accession>A0AAV4RYV9</accession>
<keyword evidence="3" id="KW-1185">Reference proteome</keyword>
<reference evidence="2 3" key="1">
    <citation type="submission" date="2021-06" db="EMBL/GenBank/DDBJ databases">
        <title>Caerostris extrusa draft genome.</title>
        <authorList>
            <person name="Kono N."/>
            <person name="Arakawa K."/>
        </authorList>
    </citation>
    <scope>NUCLEOTIDE SEQUENCE [LARGE SCALE GENOMIC DNA]</scope>
</reference>
<evidence type="ECO:0000256" key="1">
    <source>
        <dbReference type="SAM" id="MobiDB-lite"/>
    </source>
</evidence>